<dbReference type="RefSeq" id="WP_053398321.1">
    <property type="nucleotide sequence ID" value="NZ_LFQU01000012.1"/>
</dbReference>
<keyword evidence="3" id="KW-1185">Reference proteome</keyword>
<proteinExistence type="predicted"/>
<feature type="transmembrane region" description="Helical" evidence="1">
    <location>
        <begin position="193"/>
        <end position="225"/>
    </location>
</feature>
<dbReference type="OrthoDB" id="1081968at2"/>
<gene>
    <name evidence="2" type="ORF">ACU52_07355</name>
</gene>
<organism evidence="2 3">
    <name type="scientific">Xylanibacter rarus</name>
    <dbReference type="NCBI Taxonomy" id="1676614"/>
    <lineage>
        <taxon>Bacteria</taxon>
        <taxon>Pseudomonadati</taxon>
        <taxon>Bacteroidota</taxon>
        <taxon>Bacteroidia</taxon>
        <taxon>Bacteroidales</taxon>
        <taxon>Prevotellaceae</taxon>
        <taxon>Xylanibacter</taxon>
    </lineage>
</organism>
<dbReference type="EMBL" id="LFQU01000012">
    <property type="protein sequence ID" value="KOO68493.1"/>
    <property type="molecule type" value="Genomic_DNA"/>
</dbReference>
<comment type="caution">
    <text evidence="2">The sequence shown here is derived from an EMBL/GenBank/DDBJ whole genome shotgun (WGS) entry which is preliminary data.</text>
</comment>
<evidence type="ECO:0000313" key="3">
    <source>
        <dbReference type="Proteomes" id="UP000036951"/>
    </source>
</evidence>
<evidence type="ECO:0000313" key="2">
    <source>
        <dbReference type="EMBL" id="KOO68493.1"/>
    </source>
</evidence>
<name>A0A8E1QXF4_9BACT</name>
<feature type="transmembrane region" description="Helical" evidence="1">
    <location>
        <begin position="68"/>
        <end position="88"/>
    </location>
</feature>
<evidence type="ECO:0000256" key="1">
    <source>
        <dbReference type="SAM" id="Phobius"/>
    </source>
</evidence>
<feature type="transmembrane region" description="Helical" evidence="1">
    <location>
        <begin position="37"/>
        <end position="56"/>
    </location>
</feature>
<protein>
    <submittedName>
        <fullName evidence="2">Uncharacterized protein</fullName>
    </submittedName>
</protein>
<keyword evidence="1" id="KW-1133">Transmembrane helix</keyword>
<accession>A0A8E1QXF4</accession>
<dbReference type="AlphaFoldDB" id="A0A8E1QXF4"/>
<sequence>MNNLKQEFLNKSRSYTACISASHRMLFDNIRAIFRHTWLYTLLLAMSIALLSIFYTRALTDGGYTHPSYTLLMVSVVLVACFHVGYVSRIFMLLGHQSMKWNLVRCIRLLGVYLCIMAIVSVVQWGLVYLVIGTGPFVPLDKMPVIACVIIGVSLFFSCVLLPYVYVFVKYLMEPDSKLSKILFKAYKVGWRYWGFIFITLLLAALCAAVCMFFVSIPMLIISMANTLSAIGVGYMGDPSGLPSYFSVLQYVVVALSSFICLYVYVFVIFVCYFMYGSIETREKERKEFLKIK</sequence>
<keyword evidence="1" id="KW-0812">Transmembrane</keyword>
<feature type="transmembrane region" description="Helical" evidence="1">
    <location>
        <begin position="144"/>
        <end position="172"/>
    </location>
</feature>
<reference evidence="2 3" key="1">
    <citation type="submission" date="2015-06" db="EMBL/GenBank/DDBJ databases">
        <title>Prevotella sp. 109, sp. nov., a novel member of the family Prevotellaceae isolated from human faeces.</title>
        <authorList>
            <person name="Shkoporov A.N."/>
            <person name="Chaplin A.V."/>
            <person name="Kafarskaia L.I."/>
            <person name="Efimov B.A."/>
        </authorList>
    </citation>
    <scope>NUCLEOTIDE SEQUENCE [LARGE SCALE GENOMIC DNA]</scope>
    <source>
        <strain evidence="2 3">109</strain>
    </source>
</reference>
<feature type="transmembrane region" description="Helical" evidence="1">
    <location>
        <begin position="245"/>
        <end position="276"/>
    </location>
</feature>
<keyword evidence="1" id="KW-0472">Membrane</keyword>
<feature type="transmembrane region" description="Helical" evidence="1">
    <location>
        <begin position="109"/>
        <end position="132"/>
    </location>
</feature>
<dbReference type="Proteomes" id="UP000036951">
    <property type="component" value="Unassembled WGS sequence"/>
</dbReference>